<sequence length="126" mass="15366">MGKTKKKSSEAEIQRNGEKKKRCDEKITKRWRDYSKRYYNSMKNKNKIVEQLEITTPPDSPHPLDENMDYCLENNNNLENSSTLRENTPNSSRQSRERKKQRRRNTYKYKLKIKQLEKKLRNEKRQ</sequence>
<feature type="compositionally biased region" description="Basic and acidic residues" evidence="1">
    <location>
        <begin position="7"/>
        <end position="24"/>
    </location>
</feature>
<dbReference type="AlphaFoldDB" id="A0A8K0DEC0"/>
<comment type="caution">
    <text evidence="2">The sequence shown here is derived from an EMBL/GenBank/DDBJ whole genome shotgun (WGS) entry which is preliminary data.</text>
</comment>
<accession>A0A8K0DEC0</accession>
<dbReference type="Proteomes" id="UP000801492">
    <property type="component" value="Unassembled WGS sequence"/>
</dbReference>
<gene>
    <name evidence="2" type="ORF">ILUMI_04187</name>
</gene>
<dbReference type="EMBL" id="VTPC01001426">
    <property type="protein sequence ID" value="KAF2901997.1"/>
    <property type="molecule type" value="Genomic_DNA"/>
</dbReference>
<feature type="compositionally biased region" description="Basic residues" evidence="1">
    <location>
        <begin position="96"/>
        <end position="113"/>
    </location>
</feature>
<organism evidence="2 3">
    <name type="scientific">Ignelater luminosus</name>
    <name type="common">Cucubano</name>
    <name type="synonym">Pyrophorus luminosus</name>
    <dbReference type="NCBI Taxonomy" id="2038154"/>
    <lineage>
        <taxon>Eukaryota</taxon>
        <taxon>Metazoa</taxon>
        <taxon>Ecdysozoa</taxon>
        <taxon>Arthropoda</taxon>
        <taxon>Hexapoda</taxon>
        <taxon>Insecta</taxon>
        <taxon>Pterygota</taxon>
        <taxon>Neoptera</taxon>
        <taxon>Endopterygota</taxon>
        <taxon>Coleoptera</taxon>
        <taxon>Polyphaga</taxon>
        <taxon>Elateriformia</taxon>
        <taxon>Elateroidea</taxon>
        <taxon>Elateridae</taxon>
        <taxon>Agrypninae</taxon>
        <taxon>Pyrophorini</taxon>
        <taxon>Ignelater</taxon>
    </lineage>
</organism>
<feature type="region of interest" description="Disordered" evidence="1">
    <location>
        <begin position="54"/>
        <end position="126"/>
    </location>
</feature>
<reference evidence="2" key="1">
    <citation type="submission" date="2019-08" db="EMBL/GenBank/DDBJ databases">
        <title>The genome of the North American firefly Photinus pyralis.</title>
        <authorList>
            <consortium name="Photinus pyralis genome working group"/>
            <person name="Fallon T.R."/>
            <person name="Sander Lower S.E."/>
            <person name="Weng J.-K."/>
        </authorList>
    </citation>
    <scope>NUCLEOTIDE SEQUENCE</scope>
    <source>
        <strain evidence="2">TRF0915ILg1</strain>
        <tissue evidence="2">Whole body</tissue>
    </source>
</reference>
<keyword evidence="3" id="KW-1185">Reference proteome</keyword>
<evidence type="ECO:0000313" key="3">
    <source>
        <dbReference type="Proteomes" id="UP000801492"/>
    </source>
</evidence>
<feature type="region of interest" description="Disordered" evidence="1">
    <location>
        <begin position="1"/>
        <end position="24"/>
    </location>
</feature>
<feature type="compositionally biased region" description="Low complexity" evidence="1">
    <location>
        <begin position="72"/>
        <end position="82"/>
    </location>
</feature>
<proteinExistence type="predicted"/>
<evidence type="ECO:0000256" key="1">
    <source>
        <dbReference type="SAM" id="MobiDB-lite"/>
    </source>
</evidence>
<feature type="compositionally biased region" description="Basic and acidic residues" evidence="1">
    <location>
        <begin position="114"/>
        <end position="126"/>
    </location>
</feature>
<name>A0A8K0DEC0_IGNLU</name>
<evidence type="ECO:0000313" key="2">
    <source>
        <dbReference type="EMBL" id="KAF2901997.1"/>
    </source>
</evidence>
<protein>
    <submittedName>
        <fullName evidence="2">Uncharacterized protein</fullName>
    </submittedName>
</protein>